<dbReference type="Gene3D" id="3.40.630.30">
    <property type="match status" value="1"/>
</dbReference>
<evidence type="ECO:0000313" key="1">
    <source>
        <dbReference type="EMBL" id="CAL17359.1"/>
    </source>
</evidence>
<protein>
    <recommendedName>
        <fullName evidence="3">GNAT family N-acetyltransferase</fullName>
    </recommendedName>
</protein>
<dbReference type="EMBL" id="AM286690">
    <property type="protein sequence ID" value="CAL17359.1"/>
    <property type="molecule type" value="Genomic_DNA"/>
</dbReference>
<organism evidence="1 2">
    <name type="scientific">Alcanivorax borkumensis (strain ATCC 700651 / DSM 11573 / NCIMB 13689 / SK2)</name>
    <dbReference type="NCBI Taxonomy" id="393595"/>
    <lineage>
        <taxon>Bacteria</taxon>
        <taxon>Pseudomonadati</taxon>
        <taxon>Pseudomonadota</taxon>
        <taxon>Gammaproteobacteria</taxon>
        <taxon>Oceanospirillales</taxon>
        <taxon>Alcanivoracaceae</taxon>
        <taxon>Alcanivorax</taxon>
    </lineage>
</organism>
<gene>
    <name evidence="1" type="ordered locus">ABO_1911</name>
</gene>
<dbReference type="InterPro" id="IPR007434">
    <property type="entry name" value="FemAB-like"/>
</dbReference>
<name>Q0VN89_ALCBS</name>
<evidence type="ECO:0008006" key="3">
    <source>
        <dbReference type="Google" id="ProtNLM"/>
    </source>
</evidence>
<dbReference type="eggNOG" id="COG3146">
    <property type="taxonomic scope" value="Bacteria"/>
</dbReference>
<proteinExistence type="predicted"/>
<dbReference type="SUPFAM" id="SSF55729">
    <property type="entry name" value="Acyl-CoA N-acyltransferases (Nat)"/>
    <property type="match status" value="1"/>
</dbReference>
<dbReference type="OrthoDB" id="9776898at2"/>
<dbReference type="Proteomes" id="UP000008871">
    <property type="component" value="Chromosome"/>
</dbReference>
<reference evidence="1 2" key="1">
    <citation type="journal article" date="2006" name="Nat. Biotechnol.">
        <title>Genome sequence of the ubiquitous hydrocarbon-degrading marine bacterium Alcanivorax borkumensis.</title>
        <authorList>
            <person name="Schneiker S."/>
            <person name="Martins dos Santos V.A.P."/>
            <person name="Bartels D."/>
            <person name="Bekel T."/>
            <person name="Brecht M."/>
            <person name="Buhrmester J."/>
            <person name="Chernikova T.N."/>
            <person name="Denaro R."/>
            <person name="Ferrer M."/>
            <person name="Gertler C."/>
            <person name="Goesmann A."/>
            <person name="Golyshina O.V."/>
            <person name="Kaminski F."/>
            <person name="Khachane A.N."/>
            <person name="Lang S."/>
            <person name="Linke B."/>
            <person name="McHardy A.C."/>
            <person name="Meyer F."/>
            <person name="Nechitaylo T."/>
            <person name="Puehler A."/>
            <person name="Regenhardt D."/>
            <person name="Rupp O."/>
            <person name="Sabirova J.S."/>
            <person name="Selbitschka W."/>
            <person name="Yakimov M.M."/>
            <person name="Timmis K.N."/>
            <person name="Vorhoelter F.-J."/>
            <person name="Weidner S."/>
            <person name="Kaiser O."/>
            <person name="Golyshin P.N."/>
        </authorList>
    </citation>
    <scope>NUCLEOTIDE SEQUENCE [LARGE SCALE GENOMIC DNA]</scope>
    <source>
        <strain evidence="2">ATCC 700651 / DSM 11573 / NCIMB 13689 / SK2</strain>
    </source>
</reference>
<dbReference type="PANTHER" id="PTHR47017:SF1">
    <property type="entry name" value="ACYL-COA"/>
    <property type="match status" value="1"/>
</dbReference>
<evidence type="ECO:0000313" key="2">
    <source>
        <dbReference type="Proteomes" id="UP000008871"/>
    </source>
</evidence>
<dbReference type="KEGG" id="abo:ABO_1911"/>
<dbReference type="AlphaFoldDB" id="Q0VN89"/>
<dbReference type="Pfam" id="PF04339">
    <property type="entry name" value="FemAB_like"/>
    <property type="match status" value="1"/>
</dbReference>
<dbReference type="InterPro" id="IPR016181">
    <property type="entry name" value="Acyl_CoA_acyltransferase"/>
</dbReference>
<dbReference type="STRING" id="393595.ABO_1911"/>
<dbReference type="RefSeq" id="WP_011589190.1">
    <property type="nucleotide sequence ID" value="NC_008260.1"/>
</dbReference>
<accession>Q0VN89</accession>
<sequence>MASYPFLELTFFQALQDCGAASPQTGWSPCHVAQEHGWLPLYARSHSQGEYVFDFNWAEAYQRHGLAYYPKLVTSVPFTPVVGPRWRGQWTAETLWQTVSEKMEEQQASGWHLLFADQASREALEGLPLVSRQACHFRWFNGGYADFDDFLARFQSRKRKNVRKERRQITEQGIHIERRRGAQIQADDWAFFYRCYASTYLKRGQMPYLNEDFFLAIAQQQGEQLMLVLAWDGNTRAPIAAALYFFDDTQLYGRYWGCLQERDCLHFELCYYQGIEFAIEQQLQEFDPGVQGEHKILRGFEPVITWSLHHLREPAFQQAIADFCQEEARHVHGYQQEARSLLPFRRED</sequence>
<dbReference type="PANTHER" id="PTHR47017">
    <property type="entry name" value="ACYL-COA"/>
    <property type="match status" value="1"/>
</dbReference>
<keyword evidence="2" id="KW-1185">Reference proteome</keyword>
<dbReference type="HOGENOM" id="CLU_036032_1_0_6"/>